<evidence type="ECO:0000256" key="3">
    <source>
        <dbReference type="ARBA" id="ARBA00022664"/>
    </source>
</evidence>
<keyword evidence="3 7" id="KW-0507">mRNA processing</keyword>
<dbReference type="AlphaFoldDB" id="A0AAD5UPF4"/>
<comment type="similarity">
    <text evidence="2 7">Belongs to the PRP38 family.</text>
</comment>
<evidence type="ECO:0000256" key="1">
    <source>
        <dbReference type="ARBA" id="ARBA00004123"/>
    </source>
</evidence>
<evidence type="ECO:0000256" key="6">
    <source>
        <dbReference type="ARBA" id="ARBA00023242"/>
    </source>
</evidence>
<gene>
    <name evidence="8" type="ORF">HK103_000171</name>
</gene>
<dbReference type="InterPro" id="IPR005037">
    <property type="entry name" value="PRP38"/>
</dbReference>
<name>A0AAD5UPF4_9FUNG</name>
<dbReference type="GO" id="GO:0000398">
    <property type="term" value="P:mRNA splicing, via spliceosome"/>
    <property type="evidence" value="ECO:0007669"/>
    <property type="project" value="UniProtKB-UniRule"/>
</dbReference>
<dbReference type="Proteomes" id="UP001210925">
    <property type="component" value="Unassembled WGS sequence"/>
</dbReference>
<evidence type="ECO:0000313" key="8">
    <source>
        <dbReference type="EMBL" id="KAJ3262642.1"/>
    </source>
</evidence>
<keyword evidence="9" id="KW-1185">Reference proteome</keyword>
<organism evidence="8 9">
    <name type="scientific">Boothiomyces macroporosus</name>
    <dbReference type="NCBI Taxonomy" id="261099"/>
    <lineage>
        <taxon>Eukaryota</taxon>
        <taxon>Fungi</taxon>
        <taxon>Fungi incertae sedis</taxon>
        <taxon>Chytridiomycota</taxon>
        <taxon>Chytridiomycota incertae sedis</taxon>
        <taxon>Chytridiomycetes</taxon>
        <taxon>Rhizophydiales</taxon>
        <taxon>Terramycetaceae</taxon>
        <taxon>Boothiomyces</taxon>
    </lineage>
</organism>
<dbReference type="PANTHER" id="PTHR23142">
    <property type="entry name" value="PRE-MRNA-SPLICING FACTOR 38A-RELATED"/>
    <property type="match status" value="1"/>
</dbReference>
<evidence type="ECO:0000256" key="2">
    <source>
        <dbReference type="ARBA" id="ARBA00006164"/>
    </source>
</evidence>
<dbReference type="EMBL" id="JADGKB010000001">
    <property type="protein sequence ID" value="KAJ3262642.1"/>
    <property type="molecule type" value="Genomic_DNA"/>
</dbReference>
<evidence type="ECO:0000313" key="9">
    <source>
        <dbReference type="Proteomes" id="UP001210925"/>
    </source>
</evidence>
<comment type="subcellular location">
    <subcellularLocation>
        <location evidence="1 7">Nucleus</location>
    </subcellularLocation>
</comment>
<reference evidence="8" key="1">
    <citation type="submission" date="2020-05" db="EMBL/GenBank/DDBJ databases">
        <title>Phylogenomic resolution of chytrid fungi.</title>
        <authorList>
            <person name="Stajich J.E."/>
            <person name="Amses K."/>
            <person name="Simmons R."/>
            <person name="Seto K."/>
            <person name="Myers J."/>
            <person name="Bonds A."/>
            <person name="Quandt C.A."/>
            <person name="Barry K."/>
            <person name="Liu P."/>
            <person name="Grigoriev I."/>
            <person name="Longcore J.E."/>
            <person name="James T.Y."/>
        </authorList>
    </citation>
    <scope>NUCLEOTIDE SEQUENCE</scope>
    <source>
        <strain evidence="8">PLAUS21</strain>
    </source>
</reference>
<evidence type="ECO:0000256" key="7">
    <source>
        <dbReference type="RuleBase" id="RU367025"/>
    </source>
</evidence>
<protein>
    <recommendedName>
        <fullName evidence="7">Pre-mRNA-splicing factor 38</fullName>
    </recommendedName>
</protein>
<comment type="caution">
    <text evidence="8">The sequence shown here is derived from an EMBL/GenBank/DDBJ whole genome shotgun (WGS) entry which is preliminary data.</text>
</comment>
<evidence type="ECO:0000256" key="5">
    <source>
        <dbReference type="ARBA" id="ARBA00023187"/>
    </source>
</evidence>
<keyword evidence="5 7" id="KW-0508">mRNA splicing</keyword>
<keyword evidence="4 7" id="KW-0747">Spliceosome</keyword>
<dbReference type="Pfam" id="PF03371">
    <property type="entry name" value="PRP38"/>
    <property type="match status" value="1"/>
</dbReference>
<evidence type="ECO:0000256" key="4">
    <source>
        <dbReference type="ARBA" id="ARBA00022728"/>
    </source>
</evidence>
<proteinExistence type="inferred from homology"/>
<comment type="function">
    <text evidence="7">Required for pre-mRNA splicing.</text>
</comment>
<keyword evidence="6 7" id="KW-0539">Nucleus</keyword>
<accession>A0AAD5UPF4</accession>
<dbReference type="GO" id="GO:0005681">
    <property type="term" value="C:spliceosomal complex"/>
    <property type="evidence" value="ECO:0007669"/>
    <property type="project" value="UniProtKB-KW"/>
</dbReference>
<sequence>MQNYGTIGHQRTAVRGSDPITLVEKIIRERIFASVYFKQKLFGATAEIMVDRGIDLLAIGGQYGLQRPTEFLCCTLKLLQLQPEMEIIQLYIQDEFKYLTALGAFYLRLTGSSVEVYKNLEPLLLDKRKLRKRMPDGTYEITHMDEFIDELLTAERSCDIILPRLTKRYVLEDLGELEPRISPLEDELDGYEEPEQEEVEEELVEEPQVEIPLEEIDPLHKKKKKFSNKKVKGLFKKEKKKEAKEEEEDKVDHGYEHTLSIAETNRIRASYGLSELQ</sequence>